<gene>
    <name evidence="5" type="ORF">J2X09_004298</name>
</gene>
<dbReference type="PANTHER" id="PTHR43531">
    <property type="entry name" value="PROTEIN ICFG"/>
    <property type="match status" value="1"/>
</dbReference>
<evidence type="ECO:0000259" key="4">
    <source>
        <dbReference type="PROSITE" id="PS50885"/>
    </source>
</evidence>
<evidence type="ECO:0000256" key="2">
    <source>
        <dbReference type="ARBA" id="ARBA00029447"/>
    </source>
</evidence>
<keyword evidence="1" id="KW-0488">Methylation</keyword>
<dbReference type="InterPro" id="IPR003660">
    <property type="entry name" value="HAMP_dom"/>
</dbReference>
<dbReference type="Gene3D" id="1.10.287.950">
    <property type="entry name" value="Methyl-accepting chemotaxis protein"/>
    <property type="match status" value="1"/>
</dbReference>
<dbReference type="InterPro" id="IPR033462">
    <property type="entry name" value="Cache_3-Cache_2"/>
</dbReference>
<dbReference type="CDD" id="cd06225">
    <property type="entry name" value="HAMP"/>
    <property type="match status" value="1"/>
</dbReference>
<evidence type="ECO:0000256" key="3">
    <source>
        <dbReference type="SAM" id="Phobius"/>
    </source>
</evidence>
<dbReference type="SMART" id="SM00304">
    <property type="entry name" value="HAMP"/>
    <property type="match status" value="1"/>
</dbReference>
<dbReference type="Pfam" id="PF00672">
    <property type="entry name" value="HAMP"/>
    <property type="match status" value="1"/>
</dbReference>
<comment type="similarity">
    <text evidence="2">Belongs to the methyl-accepting chemotaxis (MCP) protein family.</text>
</comment>
<keyword evidence="6" id="KW-1185">Reference proteome</keyword>
<keyword evidence="3" id="KW-1133">Transmembrane helix</keyword>
<proteinExistence type="inferred from homology"/>
<protein>
    <submittedName>
        <fullName evidence="5">Methyl-accepting chemotaxis protein-2 (Aspartate sensor receptor)</fullName>
    </submittedName>
</protein>
<dbReference type="EMBL" id="JAVDWE010000015">
    <property type="protein sequence ID" value="MDR7096541.1"/>
    <property type="molecule type" value="Genomic_DNA"/>
</dbReference>
<dbReference type="PANTHER" id="PTHR43531:SF14">
    <property type="entry name" value="METHYL-ACCEPTING CHEMOTAXIS PROTEIN I-RELATED"/>
    <property type="match status" value="1"/>
</dbReference>
<comment type="caution">
    <text evidence="5">The sequence shown here is derived from an EMBL/GenBank/DDBJ whole genome shotgun (WGS) entry which is preliminary data.</text>
</comment>
<feature type="domain" description="HAMP" evidence="4">
    <location>
        <begin position="339"/>
        <end position="391"/>
    </location>
</feature>
<evidence type="ECO:0000313" key="6">
    <source>
        <dbReference type="Proteomes" id="UP001265550"/>
    </source>
</evidence>
<organism evidence="5 6">
    <name type="scientific">Hydrogenophaga laconesensis</name>
    <dbReference type="NCBI Taxonomy" id="1805971"/>
    <lineage>
        <taxon>Bacteria</taxon>
        <taxon>Pseudomonadati</taxon>
        <taxon>Pseudomonadota</taxon>
        <taxon>Betaproteobacteria</taxon>
        <taxon>Burkholderiales</taxon>
        <taxon>Comamonadaceae</taxon>
        <taxon>Hydrogenophaga</taxon>
    </lineage>
</organism>
<dbReference type="SUPFAM" id="SSF158472">
    <property type="entry name" value="HAMP domain-like"/>
    <property type="match status" value="1"/>
</dbReference>
<feature type="transmembrane region" description="Helical" evidence="3">
    <location>
        <begin position="316"/>
        <end position="337"/>
    </location>
</feature>
<feature type="non-terminal residue" evidence="5">
    <location>
        <position position="446"/>
    </location>
</feature>
<reference evidence="5 6" key="1">
    <citation type="submission" date="2023-07" db="EMBL/GenBank/DDBJ databases">
        <title>Sorghum-associated microbial communities from plants grown in Nebraska, USA.</title>
        <authorList>
            <person name="Schachtman D."/>
        </authorList>
    </citation>
    <scope>NUCLEOTIDE SEQUENCE [LARGE SCALE GENOMIC DNA]</scope>
    <source>
        <strain evidence="5 6">BE240</strain>
    </source>
</reference>
<dbReference type="InterPro" id="IPR051310">
    <property type="entry name" value="MCP_chemotaxis"/>
</dbReference>
<evidence type="ECO:0000256" key="1">
    <source>
        <dbReference type="ARBA" id="ARBA00022481"/>
    </source>
</evidence>
<accession>A0ABU1VGF5</accession>
<dbReference type="Proteomes" id="UP001265550">
    <property type="component" value="Unassembled WGS sequence"/>
</dbReference>
<dbReference type="Pfam" id="PF17201">
    <property type="entry name" value="Cache_3-Cache_2"/>
    <property type="match status" value="1"/>
</dbReference>
<name>A0ABU1VGF5_9BURK</name>
<keyword evidence="5" id="KW-0675">Receptor</keyword>
<dbReference type="PROSITE" id="PS50885">
    <property type="entry name" value="HAMP"/>
    <property type="match status" value="1"/>
</dbReference>
<dbReference type="SUPFAM" id="SSF103190">
    <property type="entry name" value="Sensory domain-like"/>
    <property type="match status" value="1"/>
</dbReference>
<dbReference type="RefSeq" id="WP_204735599.1">
    <property type="nucleotide sequence ID" value="NZ_JAVDWE010000015.1"/>
</dbReference>
<keyword evidence="3" id="KW-0472">Membrane</keyword>
<keyword evidence="3" id="KW-0812">Transmembrane</keyword>
<evidence type="ECO:0000313" key="5">
    <source>
        <dbReference type="EMBL" id="MDR7096541.1"/>
    </source>
</evidence>
<sequence length="446" mass="48920">MRETNDRPSSVARRVALLAVALLATVLVLICGVMSVMAERSSRERTMQWTADKALSVADSIDAFDNTARMMTDRAYRPFRQKFAEKFELDVQAGMLKGWGMLLNNDFSEVDTFNRTNGGVATIFMRKGDDFERVSTSLKKEDGQRAMGTLLARTHPAYPLMLDGKTYTGRAVLFGKPYMTHYEALKDDAGKVVGILFIGFDVTDFQSALDKLVADARFFESGGTYVIDPRGSNAEAVFAAHPTAAGKKVLEVNPGAAAMLDAMRGSPQVTVRDAVPLLNADIKSPWVVKRESQSGWWVVGEVSDTEAMASYWRTIYGLWAMLALATVVLGLGLYMLVRRNVSQPLAQLTSAVTTVAQGDLSQAFQSGRQDEIGRLVREVESMRQRFLRMMRELRSATDSINTASVEIASGNQDLSARTEQAASNLQETAASMEQLTSTVRQSADAA</sequence>
<dbReference type="InterPro" id="IPR029151">
    <property type="entry name" value="Sensor-like_sf"/>
</dbReference>